<proteinExistence type="predicted"/>
<dbReference type="Proteomes" id="UP000327013">
    <property type="component" value="Chromosome 4"/>
</dbReference>
<evidence type="ECO:0000256" key="1">
    <source>
        <dbReference type="ARBA" id="ARBA00004479"/>
    </source>
</evidence>
<feature type="domain" description="Wall-associated receptor kinase" evidence="7">
    <location>
        <begin position="135"/>
        <end position="204"/>
    </location>
</feature>
<keyword evidence="3" id="KW-0808">Transferase</keyword>
<keyword evidence="9" id="KW-1185">Reference proteome</keyword>
<keyword evidence="2" id="KW-0723">Serine/threonine-protein kinase</keyword>
<evidence type="ECO:0000256" key="4">
    <source>
        <dbReference type="ARBA" id="ARBA00023157"/>
    </source>
</evidence>
<keyword evidence="2" id="KW-0418">Kinase</keyword>
<gene>
    <name evidence="8" type="ORF">FH972_010239</name>
</gene>
<protein>
    <recommendedName>
        <fullName evidence="7">Wall-associated receptor kinase domain-containing protein</fullName>
    </recommendedName>
</protein>
<feature type="chain" id="PRO_5024983362" description="Wall-associated receptor kinase domain-containing protein" evidence="6">
    <location>
        <begin position="26"/>
        <end position="366"/>
    </location>
</feature>
<name>A0A660KQF9_9ROSI</name>
<dbReference type="InterPro" id="IPR013695">
    <property type="entry name" value="WAK"/>
</dbReference>
<feature type="signal peptide" evidence="6">
    <location>
        <begin position="1"/>
        <end position="25"/>
    </location>
</feature>
<sequence>MVMQLQMVFQIIFLLFSIDAIFVQAADLASNSSPCQRSCGNVSDIPFPLGIGAGCYHDPWFEVVCNNNDSWASPRPVLRSVGLELANSPFLFSQSRNIFVAVGCNNFATMTSSDGLVTGCMRRSVCDPSKVIINNTCCNSINCCQTTIASYLDAFNTTIEPINTKAPIIDGCKFAFLVQAEWFDIAFPFSNMSTYAPVVLEWGIPQTSVNSLPIANYSPTCYLEYYCYDLSISASNPNNSTVSCHCRDGFEGNPHLPEGCKDIDECLDPSLNTCLNGSKSCNCVNTRGSFVCYSKKPRVMLMIGEKAISSTRMQEPRSLATYFIDSMEENNLFDILDSQVLKEGKKEEIVVVVNLVKRCLNLNGKK</sequence>
<evidence type="ECO:0000256" key="3">
    <source>
        <dbReference type="ARBA" id="ARBA00022679"/>
    </source>
</evidence>
<dbReference type="Pfam" id="PF08488">
    <property type="entry name" value="WAK"/>
    <property type="match status" value="1"/>
</dbReference>
<keyword evidence="6" id="KW-0732">Signal</keyword>
<accession>A0A660KQF9</accession>
<dbReference type="AlphaFoldDB" id="A0A660KQF9"/>
<comment type="subcellular location">
    <subcellularLocation>
        <location evidence="1">Membrane</location>
        <topology evidence="1">Single-pass type I membrane protein</topology>
    </subcellularLocation>
</comment>
<dbReference type="OrthoDB" id="1104670at2759"/>
<dbReference type="EMBL" id="CM017324">
    <property type="protein sequence ID" value="KAE8037668.1"/>
    <property type="molecule type" value="Genomic_DNA"/>
</dbReference>
<dbReference type="GO" id="GO:0004674">
    <property type="term" value="F:protein serine/threonine kinase activity"/>
    <property type="evidence" value="ECO:0007669"/>
    <property type="project" value="UniProtKB-KW"/>
</dbReference>
<evidence type="ECO:0000259" key="7">
    <source>
        <dbReference type="Pfam" id="PF08488"/>
    </source>
</evidence>
<dbReference type="Gene3D" id="2.10.25.10">
    <property type="entry name" value="Laminin"/>
    <property type="match status" value="1"/>
</dbReference>
<dbReference type="CDD" id="cd00054">
    <property type="entry name" value="EGF_CA"/>
    <property type="match status" value="1"/>
</dbReference>
<evidence type="ECO:0000256" key="5">
    <source>
        <dbReference type="ARBA" id="ARBA00023180"/>
    </source>
</evidence>
<organism evidence="8 9">
    <name type="scientific">Carpinus fangiana</name>
    <dbReference type="NCBI Taxonomy" id="176857"/>
    <lineage>
        <taxon>Eukaryota</taxon>
        <taxon>Viridiplantae</taxon>
        <taxon>Streptophyta</taxon>
        <taxon>Embryophyta</taxon>
        <taxon>Tracheophyta</taxon>
        <taxon>Spermatophyta</taxon>
        <taxon>Magnoliopsida</taxon>
        <taxon>eudicotyledons</taxon>
        <taxon>Gunneridae</taxon>
        <taxon>Pentapetalae</taxon>
        <taxon>rosids</taxon>
        <taxon>fabids</taxon>
        <taxon>Fagales</taxon>
        <taxon>Betulaceae</taxon>
        <taxon>Carpinus</taxon>
    </lineage>
</organism>
<evidence type="ECO:0000256" key="6">
    <source>
        <dbReference type="SAM" id="SignalP"/>
    </source>
</evidence>
<evidence type="ECO:0000256" key="2">
    <source>
        <dbReference type="ARBA" id="ARBA00022527"/>
    </source>
</evidence>
<keyword evidence="5" id="KW-0325">Glycoprotein</keyword>
<evidence type="ECO:0000313" key="8">
    <source>
        <dbReference type="EMBL" id="KAE8037668.1"/>
    </source>
</evidence>
<dbReference type="GO" id="GO:0016020">
    <property type="term" value="C:membrane"/>
    <property type="evidence" value="ECO:0007669"/>
    <property type="project" value="UniProtKB-SubCell"/>
</dbReference>
<dbReference type="PANTHER" id="PTHR33491">
    <property type="entry name" value="OSJNBA0016N04.9 PROTEIN"/>
    <property type="match status" value="1"/>
</dbReference>
<keyword evidence="4" id="KW-1015">Disulfide bond</keyword>
<evidence type="ECO:0000313" key="9">
    <source>
        <dbReference type="Proteomes" id="UP000327013"/>
    </source>
</evidence>
<reference evidence="8 9" key="1">
    <citation type="submission" date="2019-06" db="EMBL/GenBank/DDBJ databases">
        <title>A chromosomal-level reference genome of Carpinus fangiana (Coryloideae, Betulaceae).</title>
        <authorList>
            <person name="Yang X."/>
            <person name="Wang Z."/>
            <person name="Zhang L."/>
            <person name="Hao G."/>
            <person name="Liu J."/>
            <person name="Yang Y."/>
        </authorList>
    </citation>
    <scope>NUCLEOTIDE SEQUENCE [LARGE SCALE GENOMIC DNA]</scope>
    <source>
        <strain evidence="8">Cfa_2016G</strain>
        <tissue evidence="8">Leaf</tissue>
    </source>
</reference>